<dbReference type="Proteomes" id="UP001161388">
    <property type="component" value="Unassembled WGS sequence"/>
</dbReference>
<evidence type="ECO:0000313" key="2">
    <source>
        <dbReference type="EMBL" id="GLQ28425.1"/>
    </source>
</evidence>
<reference evidence="2" key="2">
    <citation type="submission" date="2023-01" db="EMBL/GenBank/DDBJ databases">
        <title>Draft genome sequence of Sulfitobacter pacificus strain NBRC 109915.</title>
        <authorList>
            <person name="Sun Q."/>
            <person name="Mori K."/>
        </authorList>
    </citation>
    <scope>NUCLEOTIDE SEQUENCE</scope>
    <source>
        <strain evidence="2">NBRC 109915</strain>
    </source>
</reference>
<feature type="domain" description="Haemin-degrading HemS/ChuX" evidence="1">
    <location>
        <begin position="207"/>
        <end position="339"/>
    </location>
</feature>
<dbReference type="Pfam" id="PF05171">
    <property type="entry name" value="HemS"/>
    <property type="match status" value="2"/>
</dbReference>
<dbReference type="CDD" id="cd16830">
    <property type="entry name" value="HemS-like_N"/>
    <property type="match status" value="1"/>
</dbReference>
<gene>
    <name evidence="2" type="ORF">GCM10007927_32280</name>
</gene>
<evidence type="ECO:0000313" key="3">
    <source>
        <dbReference type="Proteomes" id="UP001161388"/>
    </source>
</evidence>
<evidence type="ECO:0000259" key="1">
    <source>
        <dbReference type="Pfam" id="PF05171"/>
    </source>
</evidence>
<dbReference type="InterPro" id="IPR053733">
    <property type="entry name" value="Heme_Transport_Util_sf"/>
</dbReference>
<accession>A0ABQ5VMR2</accession>
<dbReference type="CDD" id="cd16831">
    <property type="entry name" value="HemS-like_C"/>
    <property type="match status" value="1"/>
</dbReference>
<dbReference type="SUPFAM" id="SSF144064">
    <property type="entry name" value="Heme iron utilization protein-like"/>
    <property type="match status" value="1"/>
</dbReference>
<feature type="domain" description="Haemin-degrading HemS/ChuX" evidence="1">
    <location>
        <begin position="29"/>
        <end position="152"/>
    </location>
</feature>
<keyword evidence="3" id="KW-1185">Reference proteome</keyword>
<dbReference type="Gene3D" id="3.40.1570.10">
    <property type="entry name" value="HemS/ChuS/ChuX like domains"/>
    <property type="match status" value="2"/>
</dbReference>
<comment type="caution">
    <text evidence="2">The sequence shown here is derived from an EMBL/GenBank/DDBJ whole genome shotgun (WGS) entry which is preliminary data.</text>
</comment>
<protein>
    <submittedName>
        <fullName evidence="2">Hemin-degrading factor</fullName>
    </submittedName>
</protein>
<dbReference type="RefSeq" id="WP_284374844.1">
    <property type="nucleotide sequence ID" value="NZ_BSNL01000001.1"/>
</dbReference>
<dbReference type="EMBL" id="BSNL01000001">
    <property type="protein sequence ID" value="GLQ28425.1"/>
    <property type="molecule type" value="Genomic_DNA"/>
</dbReference>
<organism evidence="2 3">
    <name type="scientific">Sulfitobacter pacificus</name>
    <dbReference type="NCBI Taxonomy" id="1499314"/>
    <lineage>
        <taxon>Bacteria</taxon>
        <taxon>Pseudomonadati</taxon>
        <taxon>Pseudomonadota</taxon>
        <taxon>Alphaproteobacteria</taxon>
        <taxon>Rhodobacterales</taxon>
        <taxon>Roseobacteraceae</taxon>
        <taxon>Sulfitobacter</taxon>
    </lineage>
</organism>
<sequence length="348" mass="38622">MTQLTPQDIRALRAESPGLRDRDFADQHGLSEAALLAAYVGETATRIKAHPDDVMQSAQQLGEVMALTRVPACVHEKVGVFEDYHSGAHACMMLGRDIDTRMFPSHWQHAFAVEKPTDNGVQRSLQVFDAAGDAVHKIFLREGSDLAAWERIQPSMIIDDQSQTFTGAPRTPVEAAKCNPEKTDVLRKEWARLTDTHQFLRLCSKLKMNRLGAYRIAGAPFVRQLAVESVDEMLGKVQQAGIEIMIFVGNRGCIQIHSGPIQTLRPMGPWQNVLDPGFNLHLRLDHIAEVWAVEKPTQRGPAISVEAFDKDGGLILQTFGIGKEGRDSRAEWKAIVESLTPLEQEAFA</sequence>
<dbReference type="InterPro" id="IPR007845">
    <property type="entry name" value="HemS/ChuX_dom"/>
</dbReference>
<reference evidence="2" key="1">
    <citation type="journal article" date="2014" name="Int. J. Syst. Evol. Microbiol.">
        <title>Complete genome of a new Firmicutes species belonging to the dominant human colonic microbiota ('Ruminococcus bicirculans') reveals two chromosomes and a selective capacity to utilize plant glucans.</title>
        <authorList>
            <consortium name="NISC Comparative Sequencing Program"/>
            <person name="Wegmann U."/>
            <person name="Louis P."/>
            <person name="Goesmann A."/>
            <person name="Henrissat B."/>
            <person name="Duncan S.H."/>
            <person name="Flint H.J."/>
        </authorList>
    </citation>
    <scope>NUCLEOTIDE SEQUENCE</scope>
    <source>
        <strain evidence="2">NBRC 109915</strain>
    </source>
</reference>
<proteinExistence type="predicted"/>
<name>A0ABQ5VMR2_9RHOB</name>